<reference evidence="6 7" key="1">
    <citation type="submission" date="2010-01" db="EMBL/GenBank/DDBJ databases">
        <authorList>
            <person name="Weinstock G."/>
            <person name="Sodergren E."/>
            <person name="Clifton S."/>
            <person name="Fulton L."/>
            <person name="Fulton B."/>
            <person name="Courtney L."/>
            <person name="Fronick C."/>
            <person name="Harrison M."/>
            <person name="Strong C."/>
            <person name="Farmer C."/>
            <person name="Delahaunty K."/>
            <person name="Markovic C."/>
            <person name="Hall O."/>
            <person name="Minx P."/>
            <person name="Tomlinson C."/>
            <person name="Mitreva M."/>
            <person name="Nelson J."/>
            <person name="Hou S."/>
            <person name="Wollam A."/>
            <person name="Pepin K.H."/>
            <person name="Johnson M."/>
            <person name="Bhonagiri V."/>
            <person name="Nash W.E."/>
            <person name="Warren W."/>
            <person name="Chinwalla A."/>
            <person name="Mardis E.R."/>
            <person name="Wilson R.K."/>
        </authorList>
    </citation>
    <scope>NUCLEOTIDE SEQUENCE [LARGE SCALE GENOMIC DNA]</scope>
    <source>
        <strain evidence="6 7">NJ9703</strain>
    </source>
</reference>
<feature type="transmembrane region" description="Helical" evidence="5">
    <location>
        <begin position="63"/>
        <end position="80"/>
    </location>
</feature>
<dbReference type="EMBL" id="ACEO02000006">
    <property type="protein sequence ID" value="EFC52129.1"/>
    <property type="molecule type" value="Genomic_DNA"/>
</dbReference>
<evidence type="ECO:0000313" key="7">
    <source>
        <dbReference type="Proteomes" id="UP000004621"/>
    </source>
</evidence>
<dbReference type="Pfam" id="PF02674">
    <property type="entry name" value="Colicin_V"/>
    <property type="match status" value="1"/>
</dbReference>
<evidence type="ECO:0000256" key="3">
    <source>
        <dbReference type="ARBA" id="ARBA00022989"/>
    </source>
</evidence>
<keyword evidence="3 5" id="KW-1133">Transmembrane helix</keyword>
<evidence type="ECO:0000256" key="4">
    <source>
        <dbReference type="ARBA" id="ARBA00023136"/>
    </source>
</evidence>
<dbReference type="PANTHER" id="PTHR36926">
    <property type="entry name" value="COLICIN V PRODUCTION PROTEIN"/>
    <property type="match status" value="1"/>
</dbReference>
<feature type="transmembrane region" description="Helical" evidence="5">
    <location>
        <begin position="34"/>
        <end position="56"/>
    </location>
</feature>
<protein>
    <submittedName>
        <fullName evidence="6">CvpA family protein</fullName>
    </submittedName>
</protein>
<dbReference type="Proteomes" id="UP000004621">
    <property type="component" value="Unassembled WGS sequence"/>
</dbReference>
<gene>
    <name evidence="6" type="primary">cvpA</name>
    <name evidence="6" type="ORF">NEISUBOT_04533</name>
</gene>
<keyword evidence="2 5" id="KW-0812">Transmembrane</keyword>
<comment type="caution">
    <text evidence="6">The sequence shown here is derived from an EMBL/GenBank/DDBJ whole genome shotgun (WGS) entry which is preliminary data.</text>
</comment>
<evidence type="ECO:0000256" key="2">
    <source>
        <dbReference type="ARBA" id="ARBA00022692"/>
    </source>
</evidence>
<dbReference type="GO" id="GO:0016020">
    <property type="term" value="C:membrane"/>
    <property type="evidence" value="ECO:0007669"/>
    <property type="project" value="UniProtKB-SubCell"/>
</dbReference>
<evidence type="ECO:0000313" key="6">
    <source>
        <dbReference type="EMBL" id="EFC52129.1"/>
    </source>
</evidence>
<feature type="transmembrane region" description="Helical" evidence="5">
    <location>
        <begin position="7"/>
        <end position="28"/>
    </location>
</feature>
<dbReference type="GO" id="GO:0009403">
    <property type="term" value="P:toxin biosynthetic process"/>
    <property type="evidence" value="ECO:0007669"/>
    <property type="project" value="InterPro"/>
</dbReference>
<organism evidence="6 7">
    <name type="scientific">Neisseria subflava NJ9703</name>
    <dbReference type="NCBI Taxonomy" id="546268"/>
    <lineage>
        <taxon>Bacteria</taxon>
        <taxon>Pseudomonadati</taxon>
        <taxon>Pseudomonadota</taxon>
        <taxon>Betaproteobacteria</taxon>
        <taxon>Neisseriales</taxon>
        <taxon>Neisseriaceae</taxon>
        <taxon>Neisseria</taxon>
    </lineage>
</organism>
<dbReference type="PANTHER" id="PTHR36926:SF1">
    <property type="entry name" value="COLICIN V PRODUCTION PROTEIN"/>
    <property type="match status" value="1"/>
</dbReference>
<dbReference type="InterPro" id="IPR052719">
    <property type="entry name" value="CvpA-like"/>
</dbReference>
<comment type="subcellular location">
    <subcellularLocation>
        <location evidence="1">Membrane</location>
        <topology evidence="1">Multi-pass membrane protein</topology>
    </subcellularLocation>
</comment>
<feature type="transmembrane region" description="Helical" evidence="5">
    <location>
        <begin position="100"/>
        <end position="124"/>
    </location>
</feature>
<dbReference type="RefSeq" id="WP_004520152.1">
    <property type="nucleotide sequence ID" value="NZ_ACEO02000006.1"/>
</dbReference>
<keyword evidence="4 5" id="KW-0472">Membrane</keyword>
<dbReference type="InterPro" id="IPR003825">
    <property type="entry name" value="Colicin-V_CvpA"/>
</dbReference>
<evidence type="ECO:0000256" key="5">
    <source>
        <dbReference type="SAM" id="Phobius"/>
    </source>
</evidence>
<name>A0A9W5MZD9_NEISU</name>
<sequence length="177" mass="18709">MSNLPVADLLAAAVIVICIIISLTRGIIAEAGAMVAWVVSFIAARTLAVPFADVVFKSVEPHSLGVAMGFAAVFFLAWLLQKLARSLLSSLMSAVGLGSINRLLGGVFGAVKGVILVTLAVMVFSHTDLPKTEEWQSSHTIPYFESLADAAMPYLPRKGTAMPHLSGKAAEVEELDD</sequence>
<accession>A0A9W5MZD9</accession>
<proteinExistence type="predicted"/>
<evidence type="ECO:0000256" key="1">
    <source>
        <dbReference type="ARBA" id="ARBA00004141"/>
    </source>
</evidence>
<dbReference type="AlphaFoldDB" id="A0A9W5MZD9"/>